<dbReference type="Pfam" id="PF07690">
    <property type="entry name" value="MFS_1"/>
    <property type="match status" value="1"/>
</dbReference>
<evidence type="ECO:0000313" key="10">
    <source>
        <dbReference type="Proteomes" id="UP001060164"/>
    </source>
</evidence>
<proteinExistence type="predicted"/>
<keyword evidence="6 7" id="KW-0472">Membrane</keyword>
<feature type="transmembrane region" description="Helical" evidence="7">
    <location>
        <begin position="16"/>
        <end position="33"/>
    </location>
</feature>
<feature type="transmembrane region" description="Helical" evidence="7">
    <location>
        <begin position="106"/>
        <end position="129"/>
    </location>
</feature>
<dbReference type="EMBL" id="CP102290">
    <property type="protein sequence ID" value="UWP60901.1"/>
    <property type="molecule type" value="Genomic_DNA"/>
</dbReference>
<dbReference type="PANTHER" id="PTHR43124">
    <property type="entry name" value="PURINE EFFLUX PUMP PBUE"/>
    <property type="match status" value="1"/>
</dbReference>
<evidence type="ECO:0000256" key="4">
    <source>
        <dbReference type="ARBA" id="ARBA00022692"/>
    </source>
</evidence>
<dbReference type="PROSITE" id="PS50850">
    <property type="entry name" value="MFS"/>
    <property type="match status" value="1"/>
</dbReference>
<dbReference type="PANTHER" id="PTHR43124:SF3">
    <property type="entry name" value="CHLORAMPHENICOL EFFLUX PUMP RV0191"/>
    <property type="match status" value="1"/>
</dbReference>
<evidence type="ECO:0000256" key="5">
    <source>
        <dbReference type="ARBA" id="ARBA00022989"/>
    </source>
</evidence>
<evidence type="ECO:0000256" key="2">
    <source>
        <dbReference type="ARBA" id="ARBA00022448"/>
    </source>
</evidence>
<evidence type="ECO:0000256" key="1">
    <source>
        <dbReference type="ARBA" id="ARBA00004651"/>
    </source>
</evidence>
<keyword evidence="4 7" id="KW-0812">Transmembrane</keyword>
<evidence type="ECO:0000256" key="7">
    <source>
        <dbReference type="SAM" id="Phobius"/>
    </source>
</evidence>
<dbReference type="InterPro" id="IPR011701">
    <property type="entry name" value="MFS"/>
</dbReference>
<sequence>MGQVTTGSKLKKNMPTLIILIISGALIYALPYFRSYYYDAFVECFGITNTQMGALGSAFGGFSVFAYFLGGFCADRWPARHLMTISLVTTGICGFVLLLFPPYPVVFAIHCIWGITSILTFWSALVKAIRSLANSDEQGKAFGFFEGGRGIVNMVQSAIVLALFGYLAKVSTDKTALSAVIIIYSVICVLLGILVFFMFKEPARSEGEEGPKKLFDMKILKRVAKMPTTWLQILIIFCSYAMIISYFYITPYATSVFGTSAVIAAALGYFSQYCRPVGCFASGIFADKFGSSKILSISYVVMIIGIFGIIFTPGQPSMIWMLLVFIAAIYASMYAIQSMHFAIMEEGNYPLEITGTATAIITPIGYSAEFFMPVIGGMCLDR</sequence>
<organism evidence="9 10">
    <name type="scientific">Ruminococcus gauvreauii</name>
    <dbReference type="NCBI Taxonomy" id="438033"/>
    <lineage>
        <taxon>Bacteria</taxon>
        <taxon>Bacillati</taxon>
        <taxon>Bacillota</taxon>
        <taxon>Clostridia</taxon>
        <taxon>Eubacteriales</taxon>
        <taxon>Oscillospiraceae</taxon>
        <taxon>Ruminococcus</taxon>
    </lineage>
</organism>
<feature type="domain" description="Major facilitator superfamily (MFS) profile" evidence="8">
    <location>
        <begin position="16"/>
        <end position="382"/>
    </location>
</feature>
<feature type="transmembrane region" description="Helical" evidence="7">
    <location>
        <begin position="230"/>
        <end position="249"/>
    </location>
</feature>
<feature type="transmembrane region" description="Helical" evidence="7">
    <location>
        <begin position="53"/>
        <end position="70"/>
    </location>
</feature>
<keyword evidence="3" id="KW-1003">Cell membrane</keyword>
<feature type="transmembrane region" description="Helical" evidence="7">
    <location>
        <begin position="180"/>
        <end position="199"/>
    </location>
</feature>
<evidence type="ECO:0000313" key="9">
    <source>
        <dbReference type="EMBL" id="UWP60901.1"/>
    </source>
</evidence>
<evidence type="ECO:0000256" key="6">
    <source>
        <dbReference type="ARBA" id="ARBA00023136"/>
    </source>
</evidence>
<protein>
    <submittedName>
        <fullName evidence="9">MFS transporter</fullName>
    </submittedName>
</protein>
<reference evidence="9" key="1">
    <citation type="journal article" date="2022" name="Cell">
        <title>Design, construction, and in vivo augmentation of a complex gut microbiome.</title>
        <authorList>
            <person name="Cheng A.G."/>
            <person name="Ho P.Y."/>
            <person name="Aranda-Diaz A."/>
            <person name="Jain S."/>
            <person name="Yu F.B."/>
            <person name="Meng X."/>
            <person name="Wang M."/>
            <person name="Iakiviak M."/>
            <person name="Nagashima K."/>
            <person name="Zhao A."/>
            <person name="Murugkar P."/>
            <person name="Patil A."/>
            <person name="Atabakhsh K."/>
            <person name="Weakley A."/>
            <person name="Yan J."/>
            <person name="Brumbaugh A.R."/>
            <person name="Higginbottom S."/>
            <person name="Dimas A."/>
            <person name="Shiver A.L."/>
            <person name="Deutschbauer A."/>
            <person name="Neff N."/>
            <person name="Sonnenburg J.L."/>
            <person name="Huang K.C."/>
            <person name="Fischbach M.A."/>
        </authorList>
    </citation>
    <scope>NUCLEOTIDE SEQUENCE</scope>
    <source>
        <strain evidence="9">DSM 19829</strain>
    </source>
</reference>
<feature type="transmembrane region" description="Helical" evidence="7">
    <location>
        <begin position="82"/>
        <end position="100"/>
    </location>
</feature>
<dbReference type="InterPro" id="IPR036259">
    <property type="entry name" value="MFS_trans_sf"/>
</dbReference>
<evidence type="ECO:0000256" key="3">
    <source>
        <dbReference type="ARBA" id="ARBA00022475"/>
    </source>
</evidence>
<feature type="transmembrane region" description="Helical" evidence="7">
    <location>
        <begin position="318"/>
        <end position="336"/>
    </location>
</feature>
<name>A0ABY5VL13_9FIRM</name>
<dbReference type="Proteomes" id="UP001060164">
    <property type="component" value="Chromosome"/>
</dbReference>
<feature type="transmembrane region" description="Helical" evidence="7">
    <location>
        <begin position="150"/>
        <end position="168"/>
    </location>
</feature>
<keyword evidence="2" id="KW-0813">Transport</keyword>
<dbReference type="RefSeq" id="WP_028527600.1">
    <property type="nucleotide sequence ID" value="NZ_CABLBR010000003.1"/>
</dbReference>
<feature type="transmembrane region" description="Helical" evidence="7">
    <location>
        <begin position="294"/>
        <end position="312"/>
    </location>
</feature>
<dbReference type="Gene3D" id="1.20.1250.20">
    <property type="entry name" value="MFS general substrate transporter like domains"/>
    <property type="match status" value="1"/>
</dbReference>
<accession>A0ABY5VL13</accession>
<dbReference type="SUPFAM" id="SSF103473">
    <property type="entry name" value="MFS general substrate transporter"/>
    <property type="match status" value="1"/>
</dbReference>
<gene>
    <name evidence="9" type="ORF">NQ502_07700</name>
</gene>
<dbReference type="InterPro" id="IPR050189">
    <property type="entry name" value="MFS_Efflux_Transporters"/>
</dbReference>
<keyword evidence="10" id="KW-1185">Reference proteome</keyword>
<dbReference type="InterPro" id="IPR020846">
    <property type="entry name" value="MFS_dom"/>
</dbReference>
<comment type="subcellular location">
    <subcellularLocation>
        <location evidence="1">Cell membrane</location>
        <topology evidence="1">Multi-pass membrane protein</topology>
    </subcellularLocation>
</comment>
<dbReference type="CDD" id="cd06174">
    <property type="entry name" value="MFS"/>
    <property type="match status" value="1"/>
</dbReference>
<keyword evidence="5 7" id="KW-1133">Transmembrane helix</keyword>
<evidence type="ECO:0000259" key="8">
    <source>
        <dbReference type="PROSITE" id="PS50850"/>
    </source>
</evidence>